<evidence type="ECO:0000259" key="7">
    <source>
        <dbReference type="Pfam" id="PF17836"/>
    </source>
</evidence>
<evidence type="ECO:0000256" key="6">
    <source>
        <dbReference type="PIRSR" id="PIRSR620019-2"/>
    </source>
</evidence>
<comment type="caution">
    <text evidence="8">The sequence shown here is derived from an EMBL/GenBank/DDBJ whole genome shotgun (WGS) entry which is preliminary data.</text>
</comment>
<keyword evidence="9" id="KW-1185">Reference proteome</keyword>
<dbReference type="SUPFAM" id="SSF51161">
    <property type="entry name" value="Trimeric LpxA-like enzymes"/>
    <property type="match status" value="1"/>
</dbReference>
<dbReference type="NCBIfam" id="TIGR03570">
    <property type="entry name" value="NeuD_NnaD"/>
    <property type="match status" value="1"/>
</dbReference>
<evidence type="ECO:0000313" key="9">
    <source>
        <dbReference type="Proteomes" id="UP000260644"/>
    </source>
</evidence>
<gene>
    <name evidence="8" type="ORF">DVR12_15400</name>
</gene>
<dbReference type="PANTHER" id="PTHR43300">
    <property type="entry name" value="ACETYLTRANSFERASE"/>
    <property type="match status" value="1"/>
</dbReference>
<protein>
    <submittedName>
        <fullName evidence="8">Acetyltransferase</fullName>
    </submittedName>
</protein>
<dbReference type="InterPro" id="IPR001451">
    <property type="entry name" value="Hexapep"/>
</dbReference>
<dbReference type="Pfam" id="PF00132">
    <property type="entry name" value="Hexapep"/>
    <property type="match status" value="1"/>
</dbReference>
<keyword evidence="2 8" id="KW-0808">Transferase</keyword>
<dbReference type="InterPro" id="IPR011004">
    <property type="entry name" value="Trimer_LpxA-like_sf"/>
</dbReference>
<feature type="binding site" evidence="6">
    <location>
        <begin position="11"/>
        <end position="13"/>
    </location>
    <ligand>
        <name>substrate</name>
    </ligand>
</feature>
<dbReference type="RefSeq" id="WP_116976723.1">
    <property type="nucleotide sequence ID" value="NZ_QPMM01000007.1"/>
</dbReference>
<proteinExistence type="inferred from homology"/>
<evidence type="ECO:0000256" key="1">
    <source>
        <dbReference type="ARBA" id="ARBA00007274"/>
    </source>
</evidence>
<dbReference type="Gene3D" id="3.40.50.20">
    <property type="match status" value="1"/>
</dbReference>
<comment type="similarity">
    <text evidence="1">Belongs to the transferase hexapeptide repeat family.</text>
</comment>
<dbReference type="Gene3D" id="2.160.10.10">
    <property type="entry name" value="Hexapeptide repeat proteins"/>
    <property type="match status" value="1"/>
</dbReference>
<dbReference type="AlphaFoldDB" id="A0A3E1Y9F2"/>
<evidence type="ECO:0000256" key="2">
    <source>
        <dbReference type="ARBA" id="ARBA00022679"/>
    </source>
</evidence>
<name>A0A3E1Y9F2_9BACT</name>
<dbReference type="InterPro" id="IPR050179">
    <property type="entry name" value="Trans_hexapeptide_repeat"/>
</dbReference>
<dbReference type="PANTHER" id="PTHR43300:SF7">
    <property type="entry name" value="UDP-N-ACETYLBACILLOSAMINE N-ACETYLTRANSFERASE"/>
    <property type="match status" value="1"/>
</dbReference>
<keyword evidence="3" id="KW-0677">Repeat</keyword>
<dbReference type="Proteomes" id="UP000260644">
    <property type="component" value="Unassembled WGS sequence"/>
</dbReference>
<evidence type="ECO:0000313" key="8">
    <source>
        <dbReference type="EMBL" id="RFS22027.1"/>
    </source>
</evidence>
<keyword evidence="4" id="KW-0012">Acyltransferase</keyword>
<accession>A0A3E1Y9F2</accession>
<evidence type="ECO:0000256" key="5">
    <source>
        <dbReference type="PIRSR" id="PIRSR620019-1"/>
    </source>
</evidence>
<feature type="domain" description="PglD N-terminal" evidence="7">
    <location>
        <begin position="5"/>
        <end position="75"/>
    </location>
</feature>
<feature type="binding site" evidence="6">
    <location>
        <position position="136"/>
    </location>
    <ligand>
        <name>acetyl-CoA</name>
        <dbReference type="ChEBI" id="CHEBI:57288"/>
    </ligand>
</feature>
<dbReference type="Pfam" id="PF17836">
    <property type="entry name" value="PglD_N"/>
    <property type="match status" value="1"/>
</dbReference>
<feature type="active site" description="Proton acceptor" evidence="5">
    <location>
        <position position="127"/>
    </location>
</feature>
<evidence type="ECO:0000256" key="4">
    <source>
        <dbReference type="ARBA" id="ARBA00023315"/>
    </source>
</evidence>
<sequence>MNNSVYLYGASGHAKVIIEILKSQGMSVAGLFDDNPAINRLWDYEVRPFVGEAYDAPFIITIGNNRVRCHLAQRIYVAFTTAIHSKSIISPTANIGNGTVVMPGACINADAVIGKHCIVNTNCSIDHECRIEDYAHISPNATLCGNVTVGEGTHIGAGAVILPGITVGNWAVIGAGAVVTKPVASGTIVVGNPARVK</sequence>
<reference evidence="8 9" key="1">
    <citation type="submission" date="2018-07" db="EMBL/GenBank/DDBJ databases">
        <title>Chitinophaga K2CV101002-2 sp. nov., isolated from a monsoon evergreen broad-leaved forest soil.</title>
        <authorList>
            <person name="Lv Y."/>
        </authorList>
    </citation>
    <scope>NUCLEOTIDE SEQUENCE [LARGE SCALE GENOMIC DNA]</scope>
    <source>
        <strain evidence="8 9">GDMCC 1.1288</strain>
    </source>
</reference>
<feature type="site" description="Increases basicity of active site His" evidence="5">
    <location>
        <position position="128"/>
    </location>
</feature>
<dbReference type="GO" id="GO:0016746">
    <property type="term" value="F:acyltransferase activity"/>
    <property type="evidence" value="ECO:0007669"/>
    <property type="project" value="UniProtKB-KW"/>
</dbReference>
<dbReference type="CDD" id="cd03360">
    <property type="entry name" value="LbH_AT_putative"/>
    <property type="match status" value="1"/>
</dbReference>
<dbReference type="PROSITE" id="PS00101">
    <property type="entry name" value="HEXAPEP_TRANSFERASES"/>
    <property type="match status" value="1"/>
</dbReference>
<dbReference type="InterPro" id="IPR041561">
    <property type="entry name" value="PglD_N"/>
</dbReference>
<organism evidence="8 9">
    <name type="scientific">Chitinophaga silvatica</name>
    <dbReference type="NCBI Taxonomy" id="2282649"/>
    <lineage>
        <taxon>Bacteria</taxon>
        <taxon>Pseudomonadati</taxon>
        <taxon>Bacteroidota</taxon>
        <taxon>Chitinophagia</taxon>
        <taxon>Chitinophagales</taxon>
        <taxon>Chitinophagaceae</taxon>
        <taxon>Chitinophaga</taxon>
    </lineage>
</organism>
<dbReference type="InterPro" id="IPR020019">
    <property type="entry name" value="AcTrfase_PglD-like"/>
</dbReference>
<dbReference type="EMBL" id="QPMM01000007">
    <property type="protein sequence ID" value="RFS22027.1"/>
    <property type="molecule type" value="Genomic_DNA"/>
</dbReference>
<evidence type="ECO:0000256" key="3">
    <source>
        <dbReference type="ARBA" id="ARBA00022737"/>
    </source>
</evidence>
<feature type="binding site" evidence="6">
    <location>
        <position position="63"/>
    </location>
    <ligand>
        <name>substrate</name>
    </ligand>
</feature>
<dbReference type="InterPro" id="IPR018357">
    <property type="entry name" value="Hexapep_transf_CS"/>
</dbReference>
<dbReference type="OrthoDB" id="9794407at2"/>